<feature type="region of interest" description="Disordered" evidence="3">
    <location>
        <begin position="1"/>
        <end position="35"/>
    </location>
</feature>
<dbReference type="InterPro" id="IPR036864">
    <property type="entry name" value="Zn2-C6_fun-type_DNA-bd_sf"/>
</dbReference>
<name>A0A2C5ZMI9_9HYPO</name>
<dbReference type="GO" id="GO:0000981">
    <property type="term" value="F:DNA-binding transcription factor activity, RNA polymerase II-specific"/>
    <property type="evidence" value="ECO:0007669"/>
    <property type="project" value="InterPro"/>
</dbReference>
<evidence type="ECO:0000313" key="5">
    <source>
        <dbReference type="EMBL" id="PHH83235.1"/>
    </source>
</evidence>
<dbReference type="PROSITE" id="PS00463">
    <property type="entry name" value="ZN2_CY6_FUNGAL_1"/>
    <property type="match status" value="1"/>
</dbReference>
<gene>
    <name evidence="5" type="ORF">CDD82_2846</name>
</gene>
<dbReference type="GO" id="GO:0008270">
    <property type="term" value="F:zinc ion binding"/>
    <property type="evidence" value="ECO:0007669"/>
    <property type="project" value="InterPro"/>
</dbReference>
<organism evidence="5 6">
    <name type="scientific">Ophiocordyceps australis</name>
    <dbReference type="NCBI Taxonomy" id="1399860"/>
    <lineage>
        <taxon>Eukaryota</taxon>
        <taxon>Fungi</taxon>
        <taxon>Dikarya</taxon>
        <taxon>Ascomycota</taxon>
        <taxon>Pezizomycotina</taxon>
        <taxon>Sordariomycetes</taxon>
        <taxon>Hypocreomycetidae</taxon>
        <taxon>Hypocreales</taxon>
        <taxon>Ophiocordycipitaceae</taxon>
        <taxon>Ophiocordyceps</taxon>
    </lineage>
</organism>
<dbReference type="Gene3D" id="4.10.240.10">
    <property type="entry name" value="Zn(2)-C6 fungal-type DNA-binding domain"/>
    <property type="match status" value="1"/>
</dbReference>
<dbReference type="InterPro" id="IPR007219">
    <property type="entry name" value="XnlR_reg_dom"/>
</dbReference>
<dbReference type="InterPro" id="IPR001138">
    <property type="entry name" value="Zn2Cys6_DnaBD"/>
</dbReference>
<comment type="caution">
    <text evidence="5">The sequence shown here is derived from an EMBL/GenBank/DDBJ whole genome shotgun (WGS) entry which is preliminary data.</text>
</comment>
<evidence type="ECO:0000256" key="2">
    <source>
        <dbReference type="ARBA" id="ARBA00023242"/>
    </source>
</evidence>
<dbReference type="EMBL" id="NJEU01000021">
    <property type="protein sequence ID" value="PHH83235.1"/>
    <property type="molecule type" value="Genomic_DNA"/>
</dbReference>
<keyword evidence="1" id="KW-0479">Metal-binding</keyword>
<reference evidence="5 6" key="1">
    <citation type="submission" date="2017-06" db="EMBL/GenBank/DDBJ databases">
        <title>Ant-infecting Ophiocordyceps genomes reveal a high diversity of potential behavioral manipulation genes and a possible major role for enterotoxins.</title>
        <authorList>
            <person name="De Bekker C."/>
            <person name="Evans H.C."/>
            <person name="Brachmann A."/>
            <person name="Hughes D.P."/>
        </authorList>
    </citation>
    <scope>NUCLEOTIDE SEQUENCE [LARGE SCALE GENOMIC DNA]</scope>
    <source>
        <strain evidence="5 6">1348a</strain>
    </source>
</reference>
<keyword evidence="2" id="KW-0539">Nucleus</keyword>
<evidence type="ECO:0000313" key="6">
    <source>
        <dbReference type="Proteomes" id="UP000224854"/>
    </source>
</evidence>
<dbReference type="SMART" id="SM00066">
    <property type="entry name" value="GAL4"/>
    <property type="match status" value="1"/>
</dbReference>
<dbReference type="GO" id="GO:0003677">
    <property type="term" value="F:DNA binding"/>
    <property type="evidence" value="ECO:0007669"/>
    <property type="project" value="InterPro"/>
</dbReference>
<dbReference type="Proteomes" id="UP000224854">
    <property type="component" value="Unassembled WGS sequence"/>
</dbReference>
<feature type="domain" description="Zn(2)-C6 fungal-type" evidence="4">
    <location>
        <begin position="39"/>
        <end position="69"/>
    </location>
</feature>
<sequence length="688" mass="78133">MNRFKPLCPRPEASSSTAQPQEPTPPPGTVPKRSNVQRACELCRRRKLKCDTNRPRCTQCVKANQECQFGPDTWIQIMKRTGTDFKQALTNQDGLLELVQNLTLNQTFFIIANLGKDFDVAATVRDIEGSSLLLELAKSRHNTSLHNPDDWLDDGTRRLDMQYSANNSTRSTSRRQISSSFDHPEEVFEKAWQNTRDIYTETDILIPIPSEDLPISKWTAVPVNDKILNHILRLFWTWDTTGNRIIDRTMFESDLTTRDPGEKRKGELCFCSSFLVNAILALSCFYTTNDAVHLTPGYSSTRGAAFAIEARRLIALNDDAASLPFAQGMALFSMYEGEFGSIPSFMDYMDKYCDYYNNLGLYQQLRRSDRAFDDPVLQAISWISWGFYIFEWKFALPLNRRKRIKKPFFAKQWLHESCNLSLPETQEYWWYAYPWAVLPQRSYKREIFAAECALVEIIQDILDFLNPLDPQPPPTANPARAMELHKQLVDWKLSLPKCIGVERAMVPAAILLDAYFDDVIIALLRPFDTFSKEQFGSIDPKAASLEHANHLMSTIWTFRAHYTVRNQAWLTHLLAVCAFRVIFDLDTGPLQLDTFVKACQALEEIGSRFRIAQDVLASIQATITQYKIQLPACASGHYGNAGNAGASVMRHTVVPVSLGNHAEAAVGGRSNYTISDILAMLDHDMNIG</sequence>
<proteinExistence type="predicted"/>
<dbReference type="InterPro" id="IPR053187">
    <property type="entry name" value="Notoamide_regulator"/>
</dbReference>
<dbReference type="PANTHER" id="PTHR47256">
    <property type="entry name" value="ZN(II)2CYS6 TRANSCRIPTION FACTOR (EUROFUNG)-RELATED"/>
    <property type="match status" value="1"/>
</dbReference>
<dbReference type="PANTHER" id="PTHR47256:SF3">
    <property type="entry name" value="ZN(II)2CYS6 TRANSCRIPTION FACTOR (EUROFUNG)"/>
    <property type="match status" value="1"/>
</dbReference>
<dbReference type="OrthoDB" id="4925146at2759"/>
<evidence type="ECO:0000259" key="4">
    <source>
        <dbReference type="PROSITE" id="PS50048"/>
    </source>
</evidence>
<keyword evidence="6" id="KW-1185">Reference proteome</keyword>
<accession>A0A2C5ZMI9</accession>
<evidence type="ECO:0000256" key="3">
    <source>
        <dbReference type="SAM" id="MobiDB-lite"/>
    </source>
</evidence>
<evidence type="ECO:0000256" key="1">
    <source>
        <dbReference type="ARBA" id="ARBA00022723"/>
    </source>
</evidence>
<dbReference type="GO" id="GO:0006351">
    <property type="term" value="P:DNA-templated transcription"/>
    <property type="evidence" value="ECO:0007669"/>
    <property type="project" value="InterPro"/>
</dbReference>
<dbReference type="CDD" id="cd00067">
    <property type="entry name" value="GAL4"/>
    <property type="match status" value="1"/>
</dbReference>
<dbReference type="Pfam" id="PF04082">
    <property type="entry name" value="Fungal_trans"/>
    <property type="match status" value="1"/>
</dbReference>
<dbReference type="SUPFAM" id="SSF57701">
    <property type="entry name" value="Zn2/Cys6 DNA-binding domain"/>
    <property type="match status" value="1"/>
</dbReference>
<dbReference type="CDD" id="cd12148">
    <property type="entry name" value="fungal_TF_MHR"/>
    <property type="match status" value="1"/>
</dbReference>
<dbReference type="AlphaFoldDB" id="A0A2C5ZMI9"/>
<dbReference type="Pfam" id="PF00172">
    <property type="entry name" value="Zn_clus"/>
    <property type="match status" value="1"/>
</dbReference>
<dbReference type="PROSITE" id="PS50048">
    <property type="entry name" value="ZN2_CY6_FUNGAL_2"/>
    <property type="match status" value="1"/>
</dbReference>
<protein>
    <recommendedName>
        <fullName evidence="4">Zn(2)-C6 fungal-type domain-containing protein</fullName>
    </recommendedName>
</protein>